<feature type="compositionally biased region" description="Basic residues" evidence="1">
    <location>
        <begin position="93"/>
        <end position="127"/>
    </location>
</feature>
<sequence length="164" mass="17737">MRLSSSLPPAGFTRAEPSPPRRRALRSPLLPVLALVLGAGLVLGIGYGTTRTAPVRTVTPDAATPSPSATPPAPPPRRTEPKGVASAAPSKQRTPRRPPSVRKPAHPRPAVPRRPRPRPPGKHKTRTARPASPAWITAECRRRYPHDPLRRRACVAVLTDQFGR</sequence>
<dbReference type="AlphaFoldDB" id="A0A6L9QMI8"/>
<evidence type="ECO:0000313" key="3">
    <source>
        <dbReference type="Proteomes" id="UP000475532"/>
    </source>
</evidence>
<proteinExistence type="predicted"/>
<dbReference type="EMBL" id="JAAGLI010000804">
    <property type="protein sequence ID" value="NEA26651.1"/>
    <property type="molecule type" value="Genomic_DNA"/>
</dbReference>
<feature type="region of interest" description="Disordered" evidence="1">
    <location>
        <begin position="56"/>
        <end position="134"/>
    </location>
</feature>
<accession>A0A6L9QMI8</accession>
<comment type="caution">
    <text evidence="2">The sequence shown here is derived from an EMBL/GenBank/DDBJ whole genome shotgun (WGS) entry which is preliminary data.</text>
</comment>
<protein>
    <submittedName>
        <fullName evidence="2">Uncharacterized protein</fullName>
    </submittedName>
</protein>
<feature type="compositionally biased region" description="Low complexity" evidence="1">
    <location>
        <begin position="56"/>
        <end position="67"/>
    </location>
</feature>
<dbReference type="RefSeq" id="WP_163060719.1">
    <property type="nucleotide sequence ID" value="NZ_JAAGLI010000804.1"/>
</dbReference>
<evidence type="ECO:0000256" key="1">
    <source>
        <dbReference type="SAM" id="MobiDB-lite"/>
    </source>
</evidence>
<feature type="region of interest" description="Disordered" evidence="1">
    <location>
        <begin position="1"/>
        <end position="23"/>
    </location>
</feature>
<name>A0A6L9QMI8_9ACTN</name>
<dbReference type="Proteomes" id="UP000475532">
    <property type="component" value="Unassembled WGS sequence"/>
</dbReference>
<evidence type="ECO:0000313" key="2">
    <source>
        <dbReference type="EMBL" id="NEA26651.1"/>
    </source>
</evidence>
<gene>
    <name evidence="2" type="ORF">G3I70_29760</name>
</gene>
<reference evidence="2 3" key="1">
    <citation type="submission" date="2020-01" db="EMBL/GenBank/DDBJ databases">
        <title>Insect and environment-associated Actinomycetes.</title>
        <authorList>
            <person name="Currrie C."/>
            <person name="Chevrette M."/>
            <person name="Carlson C."/>
            <person name="Stubbendieck R."/>
            <person name="Wendt-Pienkowski E."/>
        </authorList>
    </citation>
    <scope>NUCLEOTIDE SEQUENCE [LARGE SCALE GENOMIC DNA]</scope>
    <source>
        <strain evidence="2 3">SID10258</strain>
    </source>
</reference>
<organism evidence="2 3">
    <name type="scientific">Actinomadura bangladeshensis</name>
    <dbReference type="NCBI Taxonomy" id="453573"/>
    <lineage>
        <taxon>Bacteria</taxon>
        <taxon>Bacillati</taxon>
        <taxon>Actinomycetota</taxon>
        <taxon>Actinomycetes</taxon>
        <taxon>Streptosporangiales</taxon>
        <taxon>Thermomonosporaceae</taxon>
        <taxon>Actinomadura</taxon>
    </lineage>
</organism>